<dbReference type="EMBL" id="SLWU01000014">
    <property type="protein sequence ID" value="TCO63626.1"/>
    <property type="molecule type" value="Genomic_DNA"/>
</dbReference>
<dbReference type="AlphaFoldDB" id="A0A101E745"/>
<evidence type="ECO:0000313" key="3">
    <source>
        <dbReference type="EMBL" id="TCO63626.1"/>
    </source>
</evidence>
<dbReference type="Proteomes" id="UP000264445">
    <property type="component" value="Unassembled WGS sequence"/>
</dbReference>
<gene>
    <name evidence="1" type="ORF">DEA61_05985</name>
    <name evidence="3" type="ORF">EV203_11484</name>
    <name evidence="2" type="ORF">HKI81_07245</name>
</gene>
<dbReference type="EMBL" id="DOLB01000094">
    <property type="protein sequence ID" value="HBT49361.1"/>
    <property type="molecule type" value="Genomic_DNA"/>
</dbReference>
<evidence type="ECO:0008006" key="7">
    <source>
        <dbReference type="Google" id="ProtNLM"/>
    </source>
</evidence>
<reference evidence="3 5" key="2">
    <citation type="submission" date="2019-03" db="EMBL/GenBank/DDBJ databases">
        <title>Genomic Encyclopedia of Type Strains, Phase IV (KMG-IV): sequencing the most valuable type-strain genomes for metagenomic binning, comparative biology and taxonomic classification.</title>
        <authorList>
            <person name="Goeker M."/>
        </authorList>
    </citation>
    <scope>NUCLEOTIDE SEQUENCE [LARGE SCALE GENOMIC DNA]</scope>
    <source>
        <strain evidence="3 5">DSM 13054</strain>
    </source>
</reference>
<accession>A0A101E745</accession>
<protein>
    <recommendedName>
        <fullName evidence="7">Glutamate decarboxylase</fullName>
    </recommendedName>
</protein>
<dbReference type="Proteomes" id="UP000529861">
    <property type="component" value="Unassembled WGS sequence"/>
</dbReference>
<evidence type="ECO:0000313" key="5">
    <source>
        <dbReference type="Proteomes" id="UP000294886"/>
    </source>
</evidence>
<evidence type="ECO:0000313" key="4">
    <source>
        <dbReference type="Proteomes" id="UP000264445"/>
    </source>
</evidence>
<dbReference type="Proteomes" id="UP000294886">
    <property type="component" value="Unassembled WGS sequence"/>
</dbReference>
<reference evidence="2 6" key="3">
    <citation type="submission" date="2020-04" db="EMBL/GenBank/DDBJ databases">
        <title>Draft genome sequence of Caldanaerobacter sunterraneus. strain 1523vc isolated from Griffin hot spring, Kamchatka, Russia.</title>
        <authorList>
            <person name="Toshchakov S.V."/>
            <person name="Podosokorskaya O.A."/>
            <person name="Kublanov I.V."/>
            <person name="Korzhenkov A."/>
            <person name="Patrushev M.V."/>
        </authorList>
    </citation>
    <scope>NUCLEOTIDE SEQUENCE [LARGE SCALE GENOMIC DNA]</scope>
    <source>
        <strain evidence="2 6">1523vc</strain>
    </source>
</reference>
<evidence type="ECO:0000313" key="1">
    <source>
        <dbReference type="EMBL" id="HBT49361.1"/>
    </source>
</evidence>
<comment type="caution">
    <text evidence="1">The sequence shown here is derived from an EMBL/GenBank/DDBJ whole genome shotgun (WGS) entry which is preliminary data.</text>
</comment>
<proteinExistence type="predicted"/>
<dbReference type="OMA" id="WTVVYIA"/>
<evidence type="ECO:0000313" key="6">
    <source>
        <dbReference type="Proteomes" id="UP000529861"/>
    </source>
</evidence>
<dbReference type="RefSeq" id="WP_011026005.1">
    <property type="nucleotide sequence ID" value="NZ_DOLB01000094.1"/>
</dbReference>
<reference evidence="1 4" key="1">
    <citation type="journal article" date="2018" name="Nat. Biotechnol.">
        <title>A standardized bacterial taxonomy based on genome phylogeny substantially revises the tree of life.</title>
        <authorList>
            <person name="Parks D.H."/>
            <person name="Chuvochina M."/>
            <person name="Waite D.W."/>
            <person name="Rinke C."/>
            <person name="Skarshewski A."/>
            <person name="Chaumeil P.A."/>
            <person name="Hugenholtz P."/>
        </authorList>
    </citation>
    <scope>NUCLEOTIDE SEQUENCE [LARGE SCALE GENOMIC DNA]</scope>
    <source>
        <strain evidence="1">UBA12544</strain>
    </source>
</reference>
<dbReference type="EMBL" id="JABEQB010000018">
    <property type="protein sequence ID" value="NNG67024.1"/>
    <property type="molecule type" value="Genomic_DNA"/>
</dbReference>
<evidence type="ECO:0000313" key="2">
    <source>
        <dbReference type="EMBL" id="NNG67024.1"/>
    </source>
</evidence>
<organism evidence="1 4">
    <name type="scientific">Caldanaerobacter subterraneus</name>
    <dbReference type="NCBI Taxonomy" id="911092"/>
    <lineage>
        <taxon>Bacteria</taxon>
        <taxon>Bacillati</taxon>
        <taxon>Bacillota</taxon>
        <taxon>Clostridia</taxon>
        <taxon>Thermoanaerobacterales</taxon>
        <taxon>Thermoanaerobacteraceae</taxon>
        <taxon>Caldanaerobacter</taxon>
    </lineage>
</organism>
<name>A0A101E745_9THEO</name>
<sequence length="65" mass="7419">MWTVVYMAQDMETAEKVKEVLTKEGFLVKLRPLNKKLDKKGSYCEVLVPKAEAQDAQSIIIEYGL</sequence>